<comment type="caution">
    <text evidence="2">The sequence shown here is derived from an EMBL/GenBank/DDBJ whole genome shotgun (WGS) entry which is preliminary data.</text>
</comment>
<reference evidence="2 3" key="1">
    <citation type="submission" date="2019-06" db="EMBL/GenBank/DDBJ databases">
        <title>Sequencing the genomes of 1000 actinobacteria strains.</title>
        <authorList>
            <person name="Klenk H.-P."/>
        </authorList>
    </citation>
    <scope>NUCLEOTIDE SEQUENCE [LARGE SCALE GENOMIC DNA]</scope>
    <source>
        <strain evidence="2 3">DSM 45301</strain>
    </source>
</reference>
<dbReference type="AlphaFoldDB" id="A0A543E268"/>
<evidence type="ECO:0000313" key="3">
    <source>
        <dbReference type="Proteomes" id="UP000315677"/>
    </source>
</evidence>
<evidence type="ECO:0000313" key="2">
    <source>
        <dbReference type="EMBL" id="TQM15672.1"/>
    </source>
</evidence>
<dbReference type="EMBL" id="VFPA01000001">
    <property type="protein sequence ID" value="TQM15672.1"/>
    <property type="molecule type" value="Genomic_DNA"/>
</dbReference>
<dbReference type="Proteomes" id="UP000315677">
    <property type="component" value="Unassembled WGS sequence"/>
</dbReference>
<organism evidence="2 3">
    <name type="scientific">Pseudonocardia kunmingensis</name>
    <dbReference type="NCBI Taxonomy" id="630975"/>
    <lineage>
        <taxon>Bacteria</taxon>
        <taxon>Bacillati</taxon>
        <taxon>Actinomycetota</taxon>
        <taxon>Actinomycetes</taxon>
        <taxon>Pseudonocardiales</taxon>
        <taxon>Pseudonocardiaceae</taxon>
        <taxon>Pseudonocardia</taxon>
    </lineage>
</organism>
<dbReference type="NCBIfam" id="NF038206">
    <property type="entry name" value="RGCVC_fam"/>
    <property type="match status" value="1"/>
</dbReference>
<name>A0A543E268_9PSEU</name>
<keyword evidence="3" id="KW-1185">Reference proteome</keyword>
<proteinExistence type="predicted"/>
<accession>A0A543E268</accession>
<sequence length="67" mass="6926">MQKTDTHPIDAPSATEPGTGATCAACPHDRDAHDRIGTRFCCATITGALSRGCVCVGEARASALQPR</sequence>
<protein>
    <submittedName>
        <fullName evidence="2">Uncharacterized protein</fullName>
    </submittedName>
</protein>
<dbReference type="RefSeq" id="WP_170231119.1">
    <property type="nucleotide sequence ID" value="NZ_VFPA01000001.1"/>
</dbReference>
<feature type="region of interest" description="Disordered" evidence="1">
    <location>
        <begin position="1"/>
        <end position="20"/>
    </location>
</feature>
<gene>
    <name evidence="2" type="ORF">FB558_2462</name>
</gene>
<evidence type="ECO:0000256" key="1">
    <source>
        <dbReference type="SAM" id="MobiDB-lite"/>
    </source>
</evidence>